<evidence type="ECO:0000256" key="4">
    <source>
        <dbReference type="ARBA" id="ARBA00022989"/>
    </source>
</evidence>
<feature type="transmembrane region" description="Helical" evidence="7">
    <location>
        <begin position="259"/>
        <end position="279"/>
    </location>
</feature>
<dbReference type="EMBL" id="JAADJZ010000023">
    <property type="protein sequence ID" value="KAF2867493.1"/>
    <property type="molecule type" value="Genomic_DNA"/>
</dbReference>
<dbReference type="SUPFAM" id="SSF103473">
    <property type="entry name" value="MFS general substrate transporter"/>
    <property type="match status" value="1"/>
</dbReference>
<proteinExistence type="predicted"/>
<dbReference type="GO" id="GO:0005886">
    <property type="term" value="C:plasma membrane"/>
    <property type="evidence" value="ECO:0007669"/>
    <property type="project" value="TreeGrafter"/>
</dbReference>
<dbReference type="InterPro" id="IPR020846">
    <property type="entry name" value="MFS_dom"/>
</dbReference>
<feature type="transmembrane region" description="Helical" evidence="7">
    <location>
        <begin position="111"/>
        <end position="129"/>
    </location>
</feature>
<keyword evidence="6" id="KW-0325">Glycoprotein</keyword>
<keyword evidence="5 7" id="KW-0472">Membrane</keyword>
<dbReference type="GO" id="GO:0022857">
    <property type="term" value="F:transmembrane transporter activity"/>
    <property type="evidence" value="ECO:0007669"/>
    <property type="project" value="InterPro"/>
</dbReference>
<evidence type="ECO:0000256" key="3">
    <source>
        <dbReference type="ARBA" id="ARBA00022692"/>
    </source>
</evidence>
<dbReference type="AlphaFoldDB" id="A0A7C8I551"/>
<feature type="transmembrane region" description="Helical" evidence="7">
    <location>
        <begin position="286"/>
        <end position="305"/>
    </location>
</feature>
<evidence type="ECO:0000313" key="10">
    <source>
        <dbReference type="Proteomes" id="UP000481861"/>
    </source>
</evidence>
<evidence type="ECO:0000313" key="9">
    <source>
        <dbReference type="EMBL" id="KAF2867493.1"/>
    </source>
</evidence>
<evidence type="ECO:0000256" key="6">
    <source>
        <dbReference type="ARBA" id="ARBA00023180"/>
    </source>
</evidence>
<feature type="domain" description="Major facilitator superfamily (MFS) profile" evidence="8">
    <location>
        <begin position="10"/>
        <end position="448"/>
    </location>
</feature>
<dbReference type="PROSITE" id="PS50850">
    <property type="entry name" value="MFS"/>
    <property type="match status" value="1"/>
</dbReference>
<protein>
    <submittedName>
        <fullName evidence="9">Major facilitator superfamily domain-containing protein</fullName>
    </submittedName>
</protein>
<dbReference type="InterPro" id="IPR036259">
    <property type="entry name" value="MFS_trans_sf"/>
</dbReference>
<evidence type="ECO:0000256" key="5">
    <source>
        <dbReference type="ARBA" id="ARBA00023136"/>
    </source>
</evidence>
<dbReference type="Pfam" id="PF07690">
    <property type="entry name" value="MFS_1"/>
    <property type="match status" value="1"/>
</dbReference>
<sequence length="480" mass="51562">MSHGPRFWGIFVALCLLAFISVLDVAVITIALPRITAEIGSAEQDYVWIANSFVVASSVIQPLVGQLANILGRRIPLIVATTLVGMLIAGRTVQGVGAGAIYVLLDILGLMNSWSGVAAGIGPVIVGALAEANWRWIFYMNIPICALALGAVLMFMHVKAGGGATGVSKVRQIDWLGNTIFISSMIALLLGLVMGGIQHPCTTMTKYPSIPARLFSNRTSATAYILTFLSSILVQSGAYFLPVWFQAVLGITALRSGTYFLPFAIGTLFFAVVGGVLLSKFGTYRPIHAATFALSAIGFGLFTILDPNSNAKWAIFQLIASAGLGMTLSTMLPAIMVGLPESDVAASAAVYSFVRTFGYIWGVTMPSIIFNAVFNKNLHLISSADLRDRLKNGAAYSFASQAHRIRGTLDARLWSEVVEVYSRSLNVIWWVGLGISIIGFFGVAGERDLGLRKDLELSMGSTARKKQPARRVNNEGNYFM</sequence>
<feature type="transmembrane region" description="Helical" evidence="7">
    <location>
        <begin position="356"/>
        <end position="374"/>
    </location>
</feature>
<keyword evidence="4 7" id="KW-1133">Transmembrane helix</keyword>
<evidence type="ECO:0000259" key="8">
    <source>
        <dbReference type="PROSITE" id="PS50850"/>
    </source>
</evidence>
<evidence type="ECO:0000256" key="7">
    <source>
        <dbReference type="SAM" id="Phobius"/>
    </source>
</evidence>
<gene>
    <name evidence="9" type="ORF">BDV95DRAFT_631202</name>
</gene>
<dbReference type="PANTHER" id="PTHR23501">
    <property type="entry name" value="MAJOR FACILITATOR SUPERFAMILY"/>
    <property type="match status" value="1"/>
</dbReference>
<comment type="caution">
    <text evidence="9">The sequence shown here is derived from an EMBL/GenBank/DDBJ whole genome shotgun (WGS) entry which is preliminary data.</text>
</comment>
<feature type="transmembrane region" description="Helical" evidence="7">
    <location>
        <begin position="136"/>
        <end position="155"/>
    </location>
</feature>
<dbReference type="Gene3D" id="1.20.1720.10">
    <property type="entry name" value="Multidrug resistance protein D"/>
    <property type="match status" value="1"/>
</dbReference>
<feature type="transmembrane region" description="Helical" evidence="7">
    <location>
        <begin position="175"/>
        <end position="197"/>
    </location>
</feature>
<feature type="transmembrane region" description="Helical" evidence="7">
    <location>
        <begin position="77"/>
        <end position="105"/>
    </location>
</feature>
<keyword evidence="10" id="KW-1185">Reference proteome</keyword>
<organism evidence="9 10">
    <name type="scientific">Massariosphaeria phaeospora</name>
    <dbReference type="NCBI Taxonomy" id="100035"/>
    <lineage>
        <taxon>Eukaryota</taxon>
        <taxon>Fungi</taxon>
        <taxon>Dikarya</taxon>
        <taxon>Ascomycota</taxon>
        <taxon>Pezizomycotina</taxon>
        <taxon>Dothideomycetes</taxon>
        <taxon>Pleosporomycetidae</taxon>
        <taxon>Pleosporales</taxon>
        <taxon>Pleosporales incertae sedis</taxon>
        <taxon>Massariosphaeria</taxon>
    </lineage>
</organism>
<evidence type="ECO:0000256" key="2">
    <source>
        <dbReference type="ARBA" id="ARBA00022448"/>
    </source>
</evidence>
<dbReference type="PANTHER" id="PTHR23501:SF187">
    <property type="entry name" value="MAJOR FACILITATOR SUPERFAMILY (MFS) PROFILE DOMAIN-CONTAINING PROTEIN"/>
    <property type="match status" value="1"/>
</dbReference>
<reference evidence="9 10" key="1">
    <citation type="submission" date="2020-01" db="EMBL/GenBank/DDBJ databases">
        <authorList>
            <consortium name="DOE Joint Genome Institute"/>
            <person name="Haridas S."/>
            <person name="Albert R."/>
            <person name="Binder M."/>
            <person name="Bloem J."/>
            <person name="Labutti K."/>
            <person name="Salamov A."/>
            <person name="Andreopoulos B."/>
            <person name="Baker S.E."/>
            <person name="Barry K."/>
            <person name="Bills G."/>
            <person name="Bluhm B.H."/>
            <person name="Cannon C."/>
            <person name="Castanera R."/>
            <person name="Culley D.E."/>
            <person name="Daum C."/>
            <person name="Ezra D."/>
            <person name="Gonzalez J.B."/>
            <person name="Henrissat B."/>
            <person name="Kuo A."/>
            <person name="Liang C."/>
            <person name="Lipzen A."/>
            <person name="Lutzoni F."/>
            <person name="Magnuson J."/>
            <person name="Mondo S."/>
            <person name="Nolan M."/>
            <person name="Ohm R."/>
            <person name="Pangilinan J."/>
            <person name="Park H.-J.H."/>
            <person name="Ramirez L."/>
            <person name="Alfaro M."/>
            <person name="Sun H."/>
            <person name="Tritt A."/>
            <person name="Yoshinaga Y."/>
            <person name="Zwiers L.-H.L."/>
            <person name="Turgeon B.G."/>
            <person name="Goodwin S.B."/>
            <person name="Spatafora J.W."/>
            <person name="Crous P.W."/>
            <person name="Grigoriev I.V."/>
        </authorList>
    </citation>
    <scope>NUCLEOTIDE SEQUENCE [LARGE SCALE GENOMIC DNA]</scope>
    <source>
        <strain evidence="9 10">CBS 611.86</strain>
    </source>
</reference>
<comment type="subcellular location">
    <subcellularLocation>
        <location evidence="1">Membrane</location>
        <topology evidence="1">Multi-pass membrane protein</topology>
    </subcellularLocation>
</comment>
<accession>A0A7C8I551</accession>
<dbReference type="Gene3D" id="1.20.1250.20">
    <property type="entry name" value="MFS general substrate transporter like domains"/>
    <property type="match status" value="1"/>
</dbReference>
<evidence type="ECO:0000256" key="1">
    <source>
        <dbReference type="ARBA" id="ARBA00004141"/>
    </source>
</evidence>
<keyword evidence="3 7" id="KW-0812">Transmembrane</keyword>
<keyword evidence="2" id="KW-0813">Transport</keyword>
<feature type="transmembrane region" description="Helical" evidence="7">
    <location>
        <begin position="311"/>
        <end position="335"/>
    </location>
</feature>
<feature type="transmembrane region" description="Helical" evidence="7">
    <location>
        <begin position="46"/>
        <end position="65"/>
    </location>
</feature>
<name>A0A7C8I551_9PLEO</name>
<dbReference type="OrthoDB" id="10021397at2759"/>
<feature type="transmembrane region" description="Helical" evidence="7">
    <location>
        <begin position="223"/>
        <end position="247"/>
    </location>
</feature>
<dbReference type="Proteomes" id="UP000481861">
    <property type="component" value="Unassembled WGS sequence"/>
</dbReference>
<feature type="transmembrane region" description="Helical" evidence="7">
    <location>
        <begin position="427"/>
        <end position="445"/>
    </location>
</feature>
<dbReference type="InterPro" id="IPR011701">
    <property type="entry name" value="MFS"/>
</dbReference>
<feature type="transmembrane region" description="Helical" evidence="7">
    <location>
        <begin position="7"/>
        <end position="31"/>
    </location>
</feature>